<dbReference type="InterPro" id="IPR001164">
    <property type="entry name" value="ArfGAP_dom"/>
</dbReference>
<dbReference type="Proteomes" id="UP000014680">
    <property type="component" value="Unassembled WGS sequence"/>
</dbReference>
<evidence type="ECO:0000256" key="3">
    <source>
        <dbReference type="ARBA" id="ARBA00022771"/>
    </source>
</evidence>
<evidence type="ECO:0000313" key="8">
    <source>
        <dbReference type="EMBL" id="ELP91445.1"/>
    </source>
</evidence>
<dbReference type="EMBL" id="KB206474">
    <property type="protein sequence ID" value="ELP91445.1"/>
    <property type="molecule type" value="Genomic_DNA"/>
</dbReference>
<dbReference type="GO" id="GO:0048205">
    <property type="term" value="P:COPI coating of Golgi vesicle"/>
    <property type="evidence" value="ECO:0007669"/>
    <property type="project" value="TreeGrafter"/>
</dbReference>
<keyword evidence="2" id="KW-0479">Metal-binding</keyword>
<dbReference type="GeneID" id="14890302"/>
<dbReference type="GO" id="GO:0000139">
    <property type="term" value="C:Golgi membrane"/>
    <property type="evidence" value="ECO:0007669"/>
    <property type="project" value="GOC"/>
</dbReference>
<dbReference type="VEuPathDB" id="AmoebaDB:EIN_155620"/>
<dbReference type="GO" id="GO:0005096">
    <property type="term" value="F:GTPase activator activity"/>
    <property type="evidence" value="ECO:0007669"/>
    <property type="project" value="UniProtKB-KW"/>
</dbReference>
<dbReference type="SMART" id="SM00105">
    <property type="entry name" value="ArfGap"/>
    <property type="match status" value="1"/>
</dbReference>
<sequence>MSTSKVSLPNSRRDAIFRQIKHKNGNNVCFECGTPNPSWASIPYGIFICIQCSGQHRGLGVHLSFVRSIDMDTWTTKQMSNMINGGNDKFRTYLKEHKVNMSAPWEMRYSLPCCEKYKQMLTDIADGKLTPNAIQVTATAPITPTQPSPAPNSKEVEIPLSLLEQHVIKTTKNKKDDKMQTEVSKAKTPMGTSSIDWSTIGNEDKSKDKTEDDGWDTWQTRQKKANTPMLSADY</sequence>
<keyword evidence="4" id="KW-0862">Zinc</keyword>
<evidence type="ECO:0000256" key="1">
    <source>
        <dbReference type="ARBA" id="ARBA00022468"/>
    </source>
</evidence>
<keyword evidence="9" id="KW-1185">Reference proteome</keyword>
<dbReference type="PANTHER" id="PTHR45686">
    <property type="entry name" value="ADP-RIBOSYLATION FACTOR GTPASE ACTIVATING PROTEIN 3, ISOFORM H-RELATED"/>
    <property type="match status" value="1"/>
</dbReference>
<protein>
    <submittedName>
        <fullName evidence="8">ADP-ribosylation factor GTPase-activating protein, putative</fullName>
    </submittedName>
</protein>
<dbReference type="PRINTS" id="PR00405">
    <property type="entry name" value="REVINTRACTNG"/>
</dbReference>
<evidence type="ECO:0000256" key="2">
    <source>
        <dbReference type="ARBA" id="ARBA00022723"/>
    </source>
</evidence>
<organism evidence="8 9">
    <name type="scientific">Entamoeba invadens IP1</name>
    <dbReference type="NCBI Taxonomy" id="370355"/>
    <lineage>
        <taxon>Eukaryota</taxon>
        <taxon>Amoebozoa</taxon>
        <taxon>Evosea</taxon>
        <taxon>Archamoebae</taxon>
        <taxon>Mastigamoebida</taxon>
        <taxon>Entamoebidae</taxon>
        <taxon>Entamoeba</taxon>
    </lineage>
</organism>
<dbReference type="GO" id="GO:0008270">
    <property type="term" value="F:zinc ion binding"/>
    <property type="evidence" value="ECO:0007669"/>
    <property type="project" value="UniProtKB-KW"/>
</dbReference>
<reference evidence="8 9" key="1">
    <citation type="submission" date="2012-10" db="EMBL/GenBank/DDBJ databases">
        <authorList>
            <person name="Zafar N."/>
            <person name="Inman J."/>
            <person name="Hall N."/>
            <person name="Lorenzi H."/>
            <person name="Caler E."/>
        </authorList>
    </citation>
    <scope>NUCLEOTIDE SEQUENCE [LARGE SCALE GENOMIC DNA]</scope>
    <source>
        <strain evidence="8 9">IP1</strain>
    </source>
</reference>
<dbReference type="RefSeq" id="XP_004258216.1">
    <property type="nucleotide sequence ID" value="XM_004258168.1"/>
</dbReference>
<dbReference type="PANTHER" id="PTHR45686:SF4">
    <property type="entry name" value="ADP-RIBOSYLATION FACTOR GTPASE ACTIVATING PROTEIN 3, ISOFORM H"/>
    <property type="match status" value="1"/>
</dbReference>
<evidence type="ECO:0000313" key="9">
    <source>
        <dbReference type="Proteomes" id="UP000014680"/>
    </source>
</evidence>
<name>A0A0A1U938_ENTIV</name>
<dbReference type="InterPro" id="IPR037278">
    <property type="entry name" value="ARFGAP/RecO"/>
</dbReference>
<dbReference type="Gene3D" id="1.10.220.150">
    <property type="entry name" value="Arf GTPase activating protein"/>
    <property type="match status" value="1"/>
</dbReference>
<dbReference type="CDD" id="cd08830">
    <property type="entry name" value="ArfGap_ArfGap1"/>
    <property type="match status" value="1"/>
</dbReference>
<feature type="domain" description="Arf-GAP" evidence="7">
    <location>
        <begin position="14"/>
        <end position="97"/>
    </location>
</feature>
<gene>
    <name evidence="8" type="ORF">EIN_155620</name>
</gene>
<evidence type="ECO:0000256" key="5">
    <source>
        <dbReference type="PROSITE-ProRule" id="PRU00288"/>
    </source>
</evidence>
<dbReference type="InterPro" id="IPR038508">
    <property type="entry name" value="ArfGAP_dom_sf"/>
</dbReference>
<keyword evidence="3 5" id="KW-0863">Zinc-finger</keyword>
<accession>A0A0A1U938</accession>
<dbReference type="SUPFAM" id="SSF57863">
    <property type="entry name" value="ArfGap/RecO-like zinc finger"/>
    <property type="match status" value="1"/>
</dbReference>
<dbReference type="KEGG" id="eiv:EIN_155620"/>
<evidence type="ECO:0000256" key="4">
    <source>
        <dbReference type="ARBA" id="ARBA00022833"/>
    </source>
</evidence>
<feature type="region of interest" description="Disordered" evidence="6">
    <location>
        <begin position="169"/>
        <end position="234"/>
    </location>
</feature>
<feature type="compositionally biased region" description="Polar residues" evidence="6">
    <location>
        <begin position="190"/>
        <end position="201"/>
    </location>
</feature>
<dbReference type="OrthoDB" id="21058at2759"/>
<dbReference type="AlphaFoldDB" id="A0A0A1U938"/>
<dbReference type="Pfam" id="PF01412">
    <property type="entry name" value="ArfGap"/>
    <property type="match status" value="1"/>
</dbReference>
<evidence type="ECO:0000256" key="6">
    <source>
        <dbReference type="SAM" id="MobiDB-lite"/>
    </source>
</evidence>
<dbReference type="PROSITE" id="PS50115">
    <property type="entry name" value="ARFGAP"/>
    <property type="match status" value="1"/>
</dbReference>
<evidence type="ECO:0000259" key="7">
    <source>
        <dbReference type="PROSITE" id="PS50115"/>
    </source>
</evidence>
<proteinExistence type="predicted"/>
<feature type="compositionally biased region" description="Basic and acidic residues" evidence="6">
    <location>
        <begin position="202"/>
        <end position="212"/>
    </location>
</feature>
<keyword evidence="1" id="KW-0343">GTPase activation</keyword>